<protein>
    <recommendedName>
        <fullName evidence="10">GATA-type domain-containing protein</fullName>
    </recommendedName>
</protein>
<organism evidence="11 12">
    <name type="scientific">Athelia psychrophila</name>
    <dbReference type="NCBI Taxonomy" id="1759441"/>
    <lineage>
        <taxon>Eukaryota</taxon>
        <taxon>Fungi</taxon>
        <taxon>Dikarya</taxon>
        <taxon>Basidiomycota</taxon>
        <taxon>Agaricomycotina</taxon>
        <taxon>Agaricomycetes</taxon>
        <taxon>Agaricomycetidae</taxon>
        <taxon>Atheliales</taxon>
        <taxon>Atheliaceae</taxon>
        <taxon>Athelia</taxon>
    </lineage>
</organism>
<evidence type="ECO:0000313" key="12">
    <source>
        <dbReference type="Proteomes" id="UP000076532"/>
    </source>
</evidence>
<feature type="domain" description="GATA-type" evidence="10">
    <location>
        <begin position="501"/>
        <end position="549"/>
    </location>
</feature>
<dbReference type="PROSITE" id="PS50114">
    <property type="entry name" value="GATA_ZN_FINGER_2"/>
    <property type="match status" value="2"/>
</dbReference>
<evidence type="ECO:0000256" key="2">
    <source>
        <dbReference type="ARBA" id="ARBA00022723"/>
    </source>
</evidence>
<dbReference type="OrthoDB" id="515401at2759"/>
<dbReference type="Pfam" id="PF08550">
    <property type="entry name" value="GATA_AreA"/>
    <property type="match status" value="1"/>
</dbReference>
<evidence type="ECO:0000256" key="3">
    <source>
        <dbReference type="ARBA" id="ARBA00022771"/>
    </source>
</evidence>
<feature type="compositionally biased region" description="Polar residues" evidence="9">
    <location>
        <begin position="561"/>
        <end position="579"/>
    </location>
</feature>
<dbReference type="Gene3D" id="3.30.50.10">
    <property type="entry name" value="Erythroid Transcription Factor GATA-1, subunit A"/>
    <property type="match status" value="2"/>
</dbReference>
<dbReference type="GO" id="GO:0000978">
    <property type="term" value="F:RNA polymerase II cis-regulatory region sequence-specific DNA binding"/>
    <property type="evidence" value="ECO:0007669"/>
    <property type="project" value="TreeGrafter"/>
</dbReference>
<evidence type="ECO:0000256" key="4">
    <source>
        <dbReference type="ARBA" id="ARBA00022833"/>
    </source>
</evidence>
<dbReference type="CDD" id="cd00202">
    <property type="entry name" value="ZnF_GATA"/>
    <property type="match status" value="2"/>
</dbReference>
<feature type="compositionally biased region" description="Basic and acidic residues" evidence="9">
    <location>
        <begin position="662"/>
        <end position="673"/>
    </location>
</feature>
<dbReference type="InterPro" id="IPR013860">
    <property type="entry name" value="AreA_GATA"/>
</dbReference>
<dbReference type="STRING" id="436010.A0A166VXK7"/>
<keyword evidence="6" id="KW-0804">Transcription</keyword>
<accession>A0A166VXK7</accession>
<gene>
    <name evidence="11" type="ORF">FIBSPDRAFT_906973</name>
</gene>
<reference evidence="11 12" key="1">
    <citation type="journal article" date="2016" name="Mol. Biol. Evol.">
        <title>Comparative Genomics of Early-Diverging Mushroom-Forming Fungi Provides Insights into the Origins of Lignocellulose Decay Capabilities.</title>
        <authorList>
            <person name="Nagy L.G."/>
            <person name="Riley R."/>
            <person name="Tritt A."/>
            <person name="Adam C."/>
            <person name="Daum C."/>
            <person name="Floudas D."/>
            <person name="Sun H."/>
            <person name="Yadav J.S."/>
            <person name="Pangilinan J."/>
            <person name="Larsson K.H."/>
            <person name="Matsuura K."/>
            <person name="Barry K."/>
            <person name="Labutti K."/>
            <person name="Kuo R."/>
            <person name="Ohm R.A."/>
            <person name="Bhattacharya S.S."/>
            <person name="Shirouzu T."/>
            <person name="Yoshinaga Y."/>
            <person name="Martin F.M."/>
            <person name="Grigoriev I.V."/>
            <person name="Hibbett D.S."/>
        </authorList>
    </citation>
    <scope>NUCLEOTIDE SEQUENCE [LARGE SCALE GENOMIC DNA]</scope>
    <source>
        <strain evidence="11 12">CBS 109695</strain>
    </source>
</reference>
<keyword evidence="5" id="KW-0805">Transcription regulation</keyword>
<dbReference type="Pfam" id="PF00320">
    <property type="entry name" value="GATA"/>
    <property type="match status" value="2"/>
</dbReference>
<dbReference type="EMBL" id="KV417483">
    <property type="protein sequence ID" value="KZP33163.1"/>
    <property type="molecule type" value="Genomic_DNA"/>
</dbReference>
<dbReference type="AlphaFoldDB" id="A0A166VXK7"/>
<evidence type="ECO:0000256" key="7">
    <source>
        <dbReference type="ARBA" id="ARBA00023242"/>
    </source>
</evidence>
<dbReference type="InterPro" id="IPR039355">
    <property type="entry name" value="Transcription_factor_GATA"/>
</dbReference>
<dbReference type="InterPro" id="IPR000679">
    <property type="entry name" value="Znf_GATA"/>
</dbReference>
<keyword evidence="2" id="KW-0479">Metal-binding</keyword>
<keyword evidence="4" id="KW-0862">Zinc</keyword>
<feature type="compositionally biased region" description="Low complexity" evidence="9">
    <location>
        <begin position="684"/>
        <end position="728"/>
    </location>
</feature>
<feature type="region of interest" description="Disordered" evidence="9">
    <location>
        <begin position="319"/>
        <end position="361"/>
    </location>
</feature>
<evidence type="ECO:0000313" key="11">
    <source>
        <dbReference type="EMBL" id="KZP33163.1"/>
    </source>
</evidence>
<dbReference type="SMART" id="SM00401">
    <property type="entry name" value="ZnF_GATA"/>
    <property type="match status" value="2"/>
</dbReference>
<feature type="region of interest" description="Disordered" evidence="9">
    <location>
        <begin position="144"/>
        <end position="213"/>
    </location>
</feature>
<comment type="subcellular location">
    <subcellularLocation>
        <location evidence="1">Nucleus</location>
    </subcellularLocation>
</comment>
<dbReference type="FunFam" id="3.30.50.10:FF:000007">
    <property type="entry name" value="Nitrogen regulatory AreA, N-terminal"/>
    <property type="match status" value="1"/>
</dbReference>
<feature type="compositionally biased region" description="Acidic residues" evidence="9">
    <location>
        <begin position="335"/>
        <end position="344"/>
    </location>
</feature>
<dbReference type="GO" id="GO:0045944">
    <property type="term" value="P:positive regulation of transcription by RNA polymerase II"/>
    <property type="evidence" value="ECO:0007669"/>
    <property type="project" value="TreeGrafter"/>
</dbReference>
<evidence type="ECO:0000259" key="10">
    <source>
        <dbReference type="PROSITE" id="PS50114"/>
    </source>
</evidence>
<dbReference type="GO" id="GO:0000122">
    <property type="term" value="P:negative regulation of transcription by RNA polymerase II"/>
    <property type="evidence" value="ECO:0007669"/>
    <property type="project" value="TreeGrafter"/>
</dbReference>
<feature type="compositionally biased region" description="Basic residues" evidence="9">
    <location>
        <begin position="548"/>
        <end position="558"/>
    </location>
</feature>
<dbReference type="SUPFAM" id="SSF57716">
    <property type="entry name" value="Glucocorticoid receptor-like (DNA-binding domain)"/>
    <property type="match status" value="2"/>
</dbReference>
<feature type="region of interest" description="Disordered" evidence="9">
    <location>
        <begin position="112"/>
        <end position="132"/>
    </location>
</feature>
<keyword evidence="7" id="KW-0539">Nucleus</keyword>
<proteinExistence type="predicted"/>
<dbReference type="GO" id="GO:0005634">
    <property type="term" value="C:nucleus"/>
    <property type="evidence" value="ECO:0007669"/>
    <property type="project" value="UniProtKB-SubCell"/>
</dbReference>
<keyword evidence="3 8" id="KW-0863">Zinc-finger</keyword>
<evidence type="ECO:0000256" key="6">
    <source>
        <dbReference type="ARBA" id="ARBA00023163"/>
    </source>
</evidence>
<dbReference type="PANTHER" id="PTHR10071">
    <property type="entry name" value="TRANSCRIPTION FACTOR GATA FAMILY MEMBER"/>
    <property type="match status" value="1"/>
</dbReference>
<feature type="region of interest" description="Disordered" evidence="9">
    <location>
        <begin position="470"/>
        <end position="489"/>
    </location>
</feature>
<feature type="region of interest" description="Disordered" evidence="9">
    <location>
        <begin position="656"/>
        <end position="735"/>
    </location>
</feature>
<dbReference type="PRINTS" id="PR00619">
    <property type="entry name" value="GATAZNFINGER"/>
</dbReference>
<sequence length="842" mass="91661">MPPILNLKFKGNKSFVAFSNLADTDTLTSTWKVCTKVASYLEQGQRLENLSWRLWHLQTLMVDTDNAKSKREFKKLSKCMGDKLDKEKGRSIEELGAPDFKRNHSTDLLQQRAVEKEASREASQNAQPGTIKRMQFTFSVDAPAASPWNANTNVTKPDTKPSSEFKGQSNKRSRATVRAEEEAEAAVMNDSDNERPLTTRGRRPTSSFPVNRANNGALTFPSLFSNDFNPTALLYPAPTHAIRTNYGEGVGGAPSAGFSITRPTIELPLDEILNSDNSDMWPSPYVNNTIDIPPQSFTEQQPAQTAPAAVPMAQQDVTMQPAAELSSSSSYSGSDSEDDADDESYVSTPVFNMVPPPSQSARALLPQTISPAAIAPPAPRARTKTPMGRPALTVKTDAKRGSSALGATATSVNPALLRQGGQTNNPPPTGAKAECSNCGATHTPLWRRGLNDELNCNACGLYCKLHKRPRPKSMRAAHGEGRQQAAPRPETVDVMAVRPAQCYNCHTTATPLWRKDDEGKTVCNACGLYYKLHGASRPISMKSDVIRKRSRHDARRAGHSGATNASDTPSASRSGSPNASPDMERSPTLAPDSTTAMAYDFSDDSDFHTSQSELMGALGNMAQNNFSGIYSAFPGPYHPDYLAQHSTPADALPFAAADVQSESEKEVEQDQPRSSKRRRMSTDSASEPPSSAVSFSSQNDGYSSQSSATSQSQTSHSGPSGHSQPSHSRNNSMDFPFNHYPSYNILRGSSNTFWHPPMSLSARDSPQFIHPPMLPPDDSPMDYLHHPPMLPQEEENLFNQYLHPPMIPSEDGKAVMGAMPAATYNSNGATNGEFYDSQMHHF</sequence>
<dbReference type="PROSITE" id="PS00344">
    <property type="entry name" value="GATA_ZN_FINGER_1"/>
    <property type="match status" value="1"/>
</dbReference>
<evidence type="ECO:0000256" key="5">
    <source>
        <dbReference type="ARBA" id="ARBA00023015"/>
    </source>
</evidence>
<keyword evidence="12" id="KW-1185">Reference proteome</keyword>
<dbReference type="InterPro" id="IPR013088">
    <property type="entry name" value="Znf_NHR/GATA"/>
</dbReference>
<name>A0A166VXK7_9AGAM</name>
<evidence type="ECO:0000256" key="9">
    <source>
        <dbReference type="SAM" id="MobiDB-lite"/>
    </source>
</evidence>
<dbReference type="GO" id="GO:0008270">
    <property type="term" value="F:zinc ion binding"/>
    <property type="evidence" value="ECO:0007669"/>
    <property type="project" value="UniProtKB-KW"/>
</dbReference>
<feature type="region of interest" description="Disordered" evidence="9">
    <location>
        <begin position="541"/>
        <end position="604"/>
    </location>
</feature>
<evidence type="ECO:0000256" key="8">
    <source>
        <dbReference type="PROSITE-ProRule" id="PRU00094"/>
    </source>
</evidence>
<dbReference type="PANTHER" id="PTHR10071:SF281">
    <property type="entry name" value="BOX A-BINDING FACTOR-RELATED"/>
    <property type="match status" value="1"/>
</dbReference>
<dbReference type="GO" id="GO:0000981">
    <property type="term" value="F:DNA-binding transcription factor activity, RNA polymerase II-specific"/>
    <property type="evidence" value="ECO:0007669"/>
    <property type="project" value="TreeGrafter"/>
</dbReference>
<feature type="domain" description="GATA-type" evidence="10">
    <location>
        <begin position="429"/>
        <end position="482"/>
    </location>
</feature>
<dbReference type="Proteomes" id="UP000076532">
    <property type="component" value="Unassembled WGS sequence"/>
</dbReference>
<evidence type="ECO:0000256" key="1">
    <source>
        <dbReference type="ARBA" id="ARBA00004123"/>
    </source>
</evidence>
<feature type="compositionally biased region" description="Polar residues" evidence="9">
    <location>
        <begin position="204"/>
        <end position="213"/>
    </location>
</feature>